<evidence type="ECO:0000256" key="2">
    <source>
        <dbReference type="ARBA" id="ARBA00023054"/>
    </source>
</evidence>
<feature type="compositionally biased region" description="Polar residues" evidence="5">
    <location>
        <begin position="1558"/>
        <end position="1571"/>
    </location>
</feature>
<dbReference type="GO" id="GO:0006406">
    <property type="term" value="P:mRNA export from nucleus"/>
    <property type="evidence" value="ECO:0007669"/>
    <property type="project" value="TreeGrafter"/>
</dbReference>
<feature type="compositionally biased region" description="Polar residues" evidence="5">
    <location>
        <begin position="1679"/>
        <end position="1688"/>
    </location>
</feature>
<evidence type="ECO:0000313" key="7">
    <source>
        <dbReference type="EMBL" id="EKX49795.1"/>
    </source>
</evidence>
<dbReference type="Pfam" id="PF25785">
    <property type="entry name" value="TPR"/>
    <property type="match status" value="1"/>
</dbReference>
<dbReference type="RefSeq" id="XP_005836775.1">
    <property type="nucleotide sequence ID" value="XM_005836718.1"/>
</dbReference>
<gene>
    <name evidence="7" type="primary">TPR</name>
    <name evidence="7" type="ORF">GUITHDRAFT_135836</name>
</gene>
<dbReference type="EnsemblProtists" id="EKX49795">
    <property type="protein sequence ID" value="EKX49795"/>
    <property type="gene ID" value="GUITHDRAFT_135836"/>
</dbReference>
<evidence type="ECO:0000259" key="6">
    <source>
        <dbReference type="Pfam" id="PF25785"/>
    </source>
</evidence>
<name>L1JNQ2_GUITC</name>
<evidence type="ECO:0000256" key="4">
    <source>
        <dbReference type="SAM" id="Coils"/>
    </source>
</evidence>
<feature type="coiled-coil region" evidence="4">
    <location>
        <begin position="454"/>
        <end position="509"/>
    </location>
</feature>
<reference evidence="7 9" key="1">
    <citation type="journal article" date="2012" name="Nature">
        <title>Algal genomes reveal evolutionary mosaicism and the fate of nucleomorphs.</title>
        <authorList>
            <consortium name="DOE Joint Genome Institute"/>
            <person name="Curtis B.A."/>
            <person name="Tanifuji G."/>
            <person name="Burki F."/>
            <person name="Gruber A."/>
            <person name="Irimia M."/>
            <person name="Maruyama S."/>
            <person name="Arias M.C."/>
            <person name="Ball S.G."/>
            <person name="Gile G.H."/>
            <person name="Hirakawa Y."/>
            <person name="Hopkins J.F."/>
            <person name="Kuo A."/>
            <person name="Rensing S.A."/>
            <person name="Schmutz J."/>
            <person name="Symeonidi A."/>
            <person name="Elias M."/>
            <person name="Eveleigh R.J."/>
            <person name="Herman E.K."/>
            <person name="Klute M.J."/>
            <person name="Nakayama T."/>
            <person name="Obornik M."/>
            <person name="Reyes-Prieto A."/>
            <person name="Armbrust E.V."/>
            <person name="Aves S.J."/>
            <person name="Beiko R.G."/>
            <person name="Coutinho P."/>
            <person name="Dacks J.B."/>
            <person name="Durnford D.G."/>
            <person name="Fast N.M."/>
            <person name="Green B.R."/>
            <person name="Grisdale C.J."/>
            <person name="Hempel F."/>
            <person name="Henrissat B."/>
            <person name="Hoppner M.P."/>
            <person name="Ishida K."/>
            <person name="Kim E."/>
            <person name="Koreny L."/>
            <person name="Kroth P.G."/>
            <person name="Liu Y."/>
            <person name="Malik S.B."/>
            <person name="Maier U.G."/>
            <person name="McRose D."/>
            <person name="Mock T."/>
            <person name="Neilson J.A."/>
            <person name="Onodera N.T."/>
            <person name="Poole A.M."/>
            <person name="Pritham E.J."/>
            <person name="Richards T.A."/>
            <person name="Rocap G."/>
            <person name="Roy S.W."/>
            <person name="Sarai C."/>
            <person name="Schaack S."/>
            <person name="Shirato S."/>
            <person name="Slamovits C.H."/>
            <person name="Spencer D.F."/>
            <person name="Suzuki S."/>
            <person name="Worden A.Z."/>
            <person name="Zauner S."/>
            <person name="Barry K."/>
            <person name="Bell C."/>
            <person name="Bharti A.K."/>
            <person name="Crow J.A."/>
            <person name="Grimwood J."/>
            <person name="Kramer R."/>
            <person name="Lindquist E."/>
            <person name="Lucas S."/>
            <person name="Salamov A."/>
            <person name="McFadden G.I."/>
            <person name="Lane C.E."/>
            <person name="Keeling P.J."/>
            <person name="Gray M.W."/>
            <person name="Grigoriev I.V."/>
            <person name="Archibald J.M."/>
        </authorList>
    </citation>
    <scope>NUCLEOTIDE SEQUENCE</scope>
    <source>
        <strain evidence="7 9">CCMP2712</strain>
    </source>
</reference>
<dbReference type="PaxDb" id="55529-EKX49795"/>
<dbReference type="EMBL" id="JH992981">
    <property type="protein sequence ID" value="EKX49795.1"/>
    <property type="molecule type" value="Genomic_DNA"/>
</dbReference>
<feature type="region of interest" description="Disordered" evidence="5">
    <location>
        <begin position="1612"/>
        <end position="1688"/>
    </location>
</feature>
<comment type="subcellular location">
    <subcellularLocation>
        <location evidence="1">Nucleus</location>
    </subcellularLocation>
</comment>
<keyword evidence="9" id="KW-1185">Reference proteome</keyword>
<dbReference type="PANTHER" id="PTHR18898">
    <property type="entry name" value="NUCLEOPROTEIN TPR-RELATED"/>
    <property type="match status" value="1"/>
</dbReference>
<feature type="coiled-coil region" evidence="4">
    <location>
        <begin position="1142"/>
        <end position="1354"/>
    </location>
</feature>
<dbReference type="GeneID" id="17306293"/>
<keyword evidence="3" id="KW-0539">Nucleus</keyword>
<feature type="compositionally biased region" description="Polar residues" evidence="5">
    <location>
        <begin position="1654"/>
        <end position="1672"/>
    </location>
</feature>
<dbReference type="GO" id="GO:0017056">
    <property type="term" value="F:structural constituent of nuclear pore"/>
    <property type="evidence" value="ECO:0007669"/>
    <property type="project" value="TreeGrafter"/>
</dbReference>
<dbReference type="Proteomes" id="UP000011087">
    <property type="component" value="Unassembled WGS sequence"/>
</dbReference>
<dbReference type="PANTHER" id="PTHR18898:SF2">
    <property type="entry name" value="NUCLEOPROTEIN TPR"/>
    <property type="match status" value="1"/>
</dbReference>
<sequence length="1688" mass="192472">MSYSASESRVREELSALQAAGDELSQKAAAALQTLLDDLAQAHADAASATLNNEQRFHQLEQETITARCEAEASVKLKDEALKQKQQLQDQVAGLNNEISSMQKKINDTNAELQRVNAQLQEVKRDKDELVWTHERRSQEAEKAKEEANQLRKRSSEQAQERQQLLLQIEEIRDTLTKLKHAESELSFVSNNLSEKTHELSKLSTESHSRISRLERELAAEKTEVSRLNTVAEEWKKSCKEQEEAYRNQIEKAQTVTQEFNATKALLESDLDNKNKLLNLAKSAQEDSDKEIAKLQSMNTAHLNRVRVHQLYSRSASLSVSESWIAQVAEETLAKEKSEAATKIAELENRLKEAEKTRTEYQGEGNNELLEKILTSSPAAVASEFVRDGRIAEIYKVLEDTCELLHRERHERVQAEACLSEVVKELQDKGPAILRQRQEWESAVQANQVTNHKLEVALGELQEMKAAMEFLRLQRERSMSDAASLERQNKDLTMQCRALLREVEELRNQLASPAVQRALVRSSSQGQNQGTPNIDENNMPEVGTGVDAQNFITQHLVIYKNVNQLQEQNQKLLKVVRQLSADNERETEKMMQQLREEYGNKIDVALKEVQEIRQERQELETRVANLVQQRDMYRILLAEADRSAIGEAMGEQSSAAVGISTISEVMSPGSSGVRTTKDAIKMLEQENNELKERNEAALSLLRSELATAQDAKLKAEQRAAQSESDASFLRDRHKSLQSTMDSMNTEITGLRAKISELSMNVSSYERKVSDQQTELLNVRWEKQKESDSKITAETSLKHSEAKINQLNQEIEAIKNEKNQMQRLLNQISMSRDEDQRRWSEDLKRMSEDLERKEKDLTDLRSEVAKERSKLDEMRVAYEYKIGELRASMRKSDEEMAHLREDNIKLESAAKNSQEKADFFQKQLESAESRFREALYQQQQSRSLAIEDSSNQHRDNWKSIATQHEQELTTLRQHLDTSRERAEKERAELEALLSEKTTLLAQRQEAISKLTEQVRTATSERDQLQQQVDTREGGLKAQINQLELERDGLRERYKLSVEENERLDEMRKQALADYEREVSQHASKLEELRQIRSRLGSVMIKLVGSRRCDMNVQRGRGSTQRIPDSSRSASFPSHIELPVKLRIQDLEQKLAKIDKEKEERLLSLSASISNADESMELQDDNDKQMREMREHLRRLKHKLDLAEARLLDSEQEAARAKQRADHANRELAAAQSRLQIELERNSSILNTESQFQHLQEQVRSLSIFKESNAQLRTEAKEAQDKCNALENKLKELESSIMPLKQLDQQCARWRERVTELSNKFGGGGIDISEHEKVRSELEKEAEKTAQTQIEQLQTESSKATPITVEAIRAHEEFKKMEEARREAVHRCKQFLDKNQRQKDELKKQADELQKMRDEKSSLKEQIVQELGQQQSSNVEPLKAQLAESKQEIESLKAECETLKSNLTKLESERDQLQLTVQQKETEINNLKSKANPAPDTELQKQLDEAKKEVQPFHDCRGFVGLTLVKVEKVKAERESLQAEMKQIVSGLESSKAKVDDPASLSSLGGSVSTQQDNKMHSDRANTLLRQIKELKSNDATLKSKIASLEKELDAFKSAAAQQPKEVVQQESASTAGKRTAGHDQDASSTSTKRHKPSEQSEIASEPAQASVQPTATSQKDDNVISASTPLTFP</sequence>
<evidence type="ECO:0000256" key="1">
    <source>
        <dbReference type="ARBA" id="ARBA00004123"/>
    </source>
</evidence>
<feature type="coiled-coil region" evidence="4">
    <location>
        <begin position="960"/>
        <end position="1090"/>
    </location>
</feature>
<protein>
    <submittedName>
        <fullName evidence="7">Tpr, nuclear pore complex component</fullName>
    </submittedName>
</protein>
<feature type="region of interest" description="Disordered" evidence="5">
    <location>
        <begin position="517"/>
        <end position="540"/>
    </location>
</feature>
<feature type="domain" description="NUA/TPR/MLP1-2-like" evidence="6">
    <location>
        <begin position="472"/>
        <end position="587"/>
    </location>
</feature>
<reference evidence="9" key="2">
    <citation type="submission" date="2012-11" db="EMBL/GenBank/DDBJ databases">
        <authorList>
            <person name="Kuo A."/>
            <person name="Curtis B.A."/>
            <person name="Tanifuji G."/>
            <person name="Burki F."/>
            <person name="Gruber A."/>
            <person name="Irimia M."/>
            <person name="Maruyama S."/>
            <person name="Arias M.C."/>
            <person name="Ball S.G."/>
            <person name="Gile G.H."/>
            <person name="Hirakawa Y."/>
            <person name="Hopkins J.F."/>
            <person name="Rensing S.A."/>
            <person name="Schmutz J."/>
            <person name="Symeonidi A."/>
            <person name="Elias M."/>
            <person name="Eveleigh R.J."/>
            <person name="Herman E.K."/>
            <person name="Klute M.J."/>
            <person name="Nakayama T."/>
            <person name="Obornik M."/>
            <person name="Reyes-Prieto A."/>
            <person name="Armbrust E.V."/>
            <person name="Aves S.J."/>
            <person name="Beiko R.G."/>
            <person name="Coutinho P."/>
            <person name="Dacks J.B."/>
            <person name="Durnford D.G."/>
            <person name="Fast N.M."/>
            <person name="Green B.R."/>
            <person name="Grisdale C."/>
            <person name="Hempe F."/>
            <person name="Henrissat B."/>
            <person name="Hoppner M.P."/>
            <person name="Ishida K.-I."/>
            <person name="Kim E."/>
            <person name="Koreny L."/>
            <person name="Kroth P.G."/>
            <person name="Liu Y."/>
            <person name="Malik S.-B."/>
            <person name="Maier U.G."/>
            <person name="McRose D."/>
            <person name="Mock T."/>
            <person name="Neilson J.A."/>
            <person name="Onodera N.T."/>
            <person name="Poole A.M."/>
            <person name="Pritham E.J."/>
            <person name="Richards T.A."/>
            <person name="Rocap G."/>
            <person name="Roy S.W."/>
            <person name="Sarai C."/>
            <person name="Schaack S."/>
            <person name="Shirato S."/>
            <person name="Slamovits C.H."/>
            <person name="Spencer D.F."/>
            <person name="Suzuki S."/>
            <person name="Worden A.Z."/>
            <person name="Zauner S."/>
            <person name="Barry K."/>
            <person name="Bell C."/>
            <person name="Bharti A.K."/>
            <person name="Crow J.A."/>
            <person name="Grimwood J."/>
            <person name="Kramer R."/>
            <person name="Lindquist E."/>
            <person name="Lucas S."/>
            <person name="Salamov A."/>
            <person name="McFadden G.I."/>
            <person name="Lane C.E."/>
            <person name="Keeling P.J."/>
            <person name="Gray M.W."/>
            <person name="Grigoriev I.V."/>
            <person name="Archibald J.M."/>
        </authorList>
    </citation>
    <scope>NUCLEOTIDE SEQUENCE</scope>
    <source>
        <strain evidence="9">CCMP2712</strain>
    </source>
</reference>
<dbReference type="STRING" id="905079.L1JNQ2"/>
<feature type="coiled-coil region" evidence="4">
    <location>
        <begin position="330"/>
        <end position="364"/>
    </location>
</feature>
<dbReference type="KEGG" id="gtt:GUITHDRAFT_135836"/>
<feature type="region of interest" description="Disordered" evidence="5">
    <location>
        <begin position="1394"/>
        <end position="1415"/>
    </location>
</feature>
<evidence type="ECO:0000256" key="5">
    <source>
        <dbReference type="SAM" id="MobiDB-lite"/>
    </source>
</evidence>
<feature type="coiled-coil region" evidence="4">
    <location>
        <begin position="673"/>
        <end position="929"/>
    </location>
</feature>
<feature type="region of interest" description="Disordered" evidence="5">
    <location>
        <begin position="1545"/>
        <end position="1575"/>
    </location>
</feature>
<dbReference type="InterPro" id="IPR057974">
    <property type="entry name" value="NUA/TPR/MLP1-2-like_dom"/>
</dbReference>
<dbReference type="HOGENOM" id="CLU_241279_0_0_1"/>
<dbReference type="GO" id="GO:0005643">
    <property type="term" value="C:nuclear pore"/>
    <property type="evidence" value="ECO:0007669"/>
    <property type="project" value="TreeGrafter"/>
</dbReference>
<proteinExistence type="predicted"/>
<dbReference type="OrthoDB" id="343070at2759"/>
<dbReference type="OMA" id="HAQQNYE"/>
<feature type="coiled-coil region" evidence="4">
    <location>
        <begin position="562"/>
        <end position="629"/>
    </location>
</feature>
<keyword evidence="2 4" id="KW-0175">Coiled coil</keyword>
<feature type="compositionally biased region" description="Polar residues" evidence="5">
    <location>
        <begin position="521"/>
        <end position="536"/>
    </location>
</feature>
<dbReference type="Gene3D" id="1.20.5.1160">
    <property type="entry name" value="Vasodilator-stimulated phosphoprotein"/>
    <property type="match status" value="1"/>
</dbReference>
<dbReference type="eggNOG" id="KOG4674">
    <property type="taxonomic scope" value="Eukaryota"/>
</dbReference>
<evidence type="ECO:0000313" key="8">
    <source>
        <dbReference type="EnsemblProtists" id="EKX49795"/>
    </source>
</evidence>
<evidence type="ECO:0000313" key="9">
    <source>
        <dbReference type="Proteomes" id="UP000011087"/>
    </source>
</evidence>
<feature type="region of interest" description="Disordered" evidence="5">
    <location>
        <begin position="134"/>
        <end position="159"/>
    </location>
</feature>
<evidence type="ECO:0000256" key="3">
    <source>
        <dbReference type="ARBA" id="ARBA00023242"/>
    </source>
</evidence>
<reference evidence="8" key="3">
    <citation type="submission" date="2016-03" db="UniProtKB">
        <authorList>
            <consortium name="EnsemblProtists"/>
        </authorList>
    </citation>
    <scope>IDENTIFICATION</scope>
</reference>
<accession>L1JNQ2</accession>
<organism evidence="7">
    <name type="scientific">Guillardia theta (strain CCMP2712)</name>
    <name type="common">Cryptophyte</name>
    <dbReference type="NCBI Taxonomy" id="905079"/>
    <lineage>
        <taxon>Eukaryota</taxon>
        <taxon>Cryptophyceae</taxon>
        <taxon>Pyrenomonadales</taxon>
        <taxon>Geminigeraceae</taxon>
        <taxon>Guillardia</taxon>
    </lineage>
</organism>